<dbReference type="InterPro" id="IPR000073">
    <property type="entry name" value="AB_hydrolase_1"/>
</dbReference>
<dbReference type="AlphaFoldDB" id="A0A8H8RAM9"/>
<dbReference type="EMBL" id="QGMH01000005">
    <property type="protein sequence ID" value="TVY30662.1"/>
    <property type="molecule type" value="Genomic_DNA"/>
</dbReference>
<dbReference type="SUPFAM" id="SSF53474">
    <property type="entry name" value="alpha/beta-Hydrolases"/>
    <property type="match status" value="1"/>
</dbReference>
<dbReference type="Gene3D" id="3.40.50.1820">
    <property type="entry name" value="alpha/beta hydrolase"/>
    <property type="match status" value="1"/>
</dbReference>
<dbReference type="Pfam" id="PF12697">
    <property type="entry name" value="Abhydrolase_6"/>
    <property type="match status" value="1"/>
</dbReference>
<keyword evidence="3" id="KW-1185">Reference proteome</keyword>
<evidence type="ECO:0000313" key="2">
    <source>
        <dbReference type="EMBL" id="TVY30662.1"/>
    </source>
</evidence>
<dbReference type="OrthoDB" id="408373at2759"/>
<gene>
    <name evidence="2" type="ORF">LHYA1_G001154</name>
</gene>
<dbReference type="GeneID" id="41981352"/>
<feature type="domain" description="AB hydrolase-1" evidence="1">
    <location>
        <begin position="6"/>
        <end position="246"/>
    </location>
</feature>
<organism evidence="2 3">
    <name type="scientific">Lachnellula hyalina</name>
    <dbReference type="NCBI Taxonomy" id="1316788"/>
    <lineage>
        <taxon>Eukaryota</taxon>
        <taxon>Fungi</taxon>
        <taxon>Dikarya</taxon>
        <taxon>Ascomycota</taxon>
        <taxon>Pezizomycotina</taxon>
        <taxon>Leotiomycetes</taxon>
        <taxon>Helotiales</taxon>
        <taxon>Lachnaceae</taxon>
        <taxon>Lachnellula</taxon>
    </lineage>
</organism>
<sequence length="257" mass="28165">MTAPTLVLVGGGWHVPASYSKLSNALKEAGYDVHVPRHPSTDEARPPINDLATDTEALRKYVGDLVEEGRTVVVAMHSYGGQVGTNALWDMDLKTRARQNLSGGISRLIYMCAFALPEGGSMIQKVEEMGDGYLMPIAFDFADDGSVVPRDPQTILIGPSDDEEVDPYLATLVRWNGKCMHDSITHCAWRHIPVTYLSTTQDFTIPVHYQESMVDVIRGQGVEVQAIQIESGHCPNLTKTNEVVDAINNAIGWTPTK</sequence>
<name>A0A8H8RAM9_9HELO</name>
<dbReference type="InterPro" id="IPR029058">
    <property type="entry name" value="AB_hydrolase_fold"/>
</dbReference>
<dbReference type="RefSeq" id="XP_031009448.1">
    <property type="nucleotide sequence ID" value="XM_031146139.1"/>
</dbReference>
<reference evidence="2 3" key="1">
    <citation type="submission" date="2018-05" db="EMBL/GenBank/DDBJ databases">
        <title>Genome sequencing and assembly of the regulated plant pathogen Lachnellula willkommii and related sister species for the development of diagnostic species identification markers.</title>
        <authorList>
            <person name="Giroux E."/>
            <person name="Bilodeau G."/>
        </authorList>
    </citation>
    <scope>NUCLEOTIDE SEQUENCE [LARGE SCALE GENOMIC DNA]</scope>
    <source>
        <strain evidence="2 3">CBS 185.66</strain>
    </source>
</reference>
<proteinExistence type="predicted"/>
<evidence type="ECO:0000259" key="1">
    <source>
        <dbReference type="Pfam" id="PF12697"/>
    </source>
</evidence>
<dbReference type="PANTHER" id="PTHR37017:SF10">
    <property type="entry name" value="AB HYDROLASE-1 DOMAIN-CONTAINING PROTEIN"/>
    <property type="match status" value="1"/>
</dbReference>
<dbReference type="PANTHER" id="PTHR37017">
    <property type="entry name" value="AB HYDROLASE-1 DOMAIN-CONTAINING PROTEIN-RELATED"/>
    <property type="match status" value="1"/>
</dbReference>
<dbReference type="InterPro" id="IPR052897">
    <property type="entry name" value="Sec-Metab_Biosynth_Hydrolase"/>
</dbReference>
<protein>
    <recommendedName>
        <fullName evidence="1">AB hydrolase-1 domain-containing protein</fullName>
    </recommendedName>
</protein>
<dbReference type="Proteomes" id="UP000431533">
    <property type="component" value="Unassembled WGS sequence"/>
</dbReference>
<accession>A0A8H8RAM9</accession>
<evidence type="ECO:0000313" key="3">
    <source>
        <dbReference type="Proteomes" id="UP000431533"/>
    </source>
</evidence>
<comment type="caution">
    <text evidence="2">The sequence shown here is derived from an EMBL/GenBank/DDBJ whole genome shotgun (WGS) entry which is preliminary data.</text>
</comment>